<keyword evidence="2" id="KW-1185">Reference proteome</keyword>
<dbReference type="EMBL" id="CAJVPT010002581">
    <property type="protein sequence ID" value="CAG8483936.1"/>
    <property type="molecule type" value="Genomic_DNA"/>
</dbReference>
<reference evidence="1" key="1">
    <citation type="submission" date="2021-06" db="EMBL/GenBank/DDBJ databases">
        <authorList>
            <person name="Kallberg Y."/>
            <person name="Tangrot J."/>
            <person name="Rosling A."/>
        </authorList>
    </citation>
    <scope>NUCLEOTIDE SEQUENCE</scope>
    <source>
        <strain evidence="1">CL356</strain>
    </source>
</reference>
<proteinExistence type="predicted"/>
<protein>
    <submittedName>
        <fullName evidence="1">17075_t:CDS:1</fullName>
    </submittedName>
</protein>
<sequence length="461" mass="52653">MSINFELWQNPGVPDLTILEKLIEVTTAWFKKARELNIVLDIKDNNINQQSRLYNDIISRRAILSLRVKNYARDVESYMNSLSSGRINIGTIVQTLKSLLNDAEKNAENSNLLRVEFNVFKESFTQLYSNPQEITNARDEVRFPIKEITKILACSIVIFYLPSWSSIPIVRSISSMSLTNQREDSEKESVRPSKTDQSNNVIRQLSTSSTPPKTTEEPKLPHFLNIFLNYFKDENNHFSPGSGSLFTMINSYNNDKGTSKQGSEPTSQETTDTSNSPINSLLSAPESAVNNVKSGFLFGSIGSIVESFRNLDHVSLIKEKTFPITLFILIYLFYKKDQIITPTIAWAKDRLFCDKKELVHDDKMVEFTQCIDSIKNRLPAVDNNLSILTDFWKSQVEIISKNLDELKLLSVDMEVRLPSQLGDEIKRTWREIQNQCSVNHKNLNYIVTENSLLNLGVIINF</sequence>
<organism evidence="1 2">
    <name type="scientific">Acaulospora colombiana</name>
    <dbReference type="NCBI Taxonomy" id="27376"/>
    <lineage>
        <taxon>Eukaryota</taxon>
        <taxon>Fungi</taxon>
        <taxon>Fungi incertae sedis</taxon>
        <taxon>Mucoromycota</taxon>
        <taxon>Glomeromycotina</taxon>
        <taxon>Glomeromycetes</taxon>
        <taxon>Diversisporales</taxon>
        <taxon>Acaulosporaceae</taxon>
        <taxon>Acaulospora</taxon>
    </lineage>
</organism>
<name>A0ACA9KNL1_9GLOM</name>
<gene>
    <name evidence="1" type="ORF">ACOLOM_LOCUS2099</name>
</gene>
<evidence type="ECO:0000313" key="2">
    <source>
        <dbReference type="Proteomes" id="UP000789525"/>
    </source>
</evidence>
<accession>A0ACA9KNL1</accession>
<evidence type="ECO:0000313" key="1">
    <source>
        <dbReference type="EMBL" id="CAG8483936.1"/>
    </source>
</evidence>
<comment type="caution">
    <text evidence="1">The sequence shown here is derived from an EMBL/GenBank/DDBJ whole genome shotgun (WGS) entry which is preliminary data.</text>
</comment>
<dbReference type="Proteomes" id="UP000789525">
    <property type="component" value="Unassembled WGS sequence"/>
</dbReference>